<dbReference type="AlphaFoldDB" id="B0T8L8"/>
<dbReference type="OrthoDB" id="7191960at2"/>
<proteinExistence type="predicted"/>
<accession>B0T8L8</accession>
<protein>
    <submittedName>
        <fullName evidence="1">Uncharacterized protein</fullName>
    </submittedName>
</protein>
<evidence type="ECO:0000313" key="1">
    <source>
        <dbReference type="EMBL" id="ABZ71361.1"/>
    </source>
</evidence>
<name>B0T8L8_CAUSK</name>
<reference evidence="1" key="1">
    <citation type="submission" date="2008-01" db="EMBL/GenBank/DDBJ databases">
        <title>Complete sequence of chromosome of Caulobacter sp. K31.</title>
        <authorList>
            <consortium name="US DOE Joint Genome Institute"/>
            <person name="Copeland A."/>
            <person name="Lucas S."/>
            <person name="Lapidus A."/>
            <person name="Barry K."/>
            <person name="Glavina del Rio T."/>
            <person name="Dalin E."/>
            <person name="Tice H."/>
            <person name="Pitluck S."/>
            <person name="Bruce D."/>
            <person name="Goodwin L."/>
            <person name="Thompson L.S."/>
            <person name="Brettin T."/>
            <person name="Detter J.C."/>
            <person name="Han C."/>
            <person name="Schmutz J."/>
            <person name="Larimer F."/>
            <person name="Land M."/>
            <person name="Hauser L."/>
            <person name="Kyrpides N."/>
            <person name="Kim E."/>
            <person name="Stephens C."/>
            <person name="Richardson P."/>
        </authorList>
    </citation>
    <scope>NUCLEOTIDE SEQUENCE [LARGE SCALE GENOMIC DNA]</scope>
    <source>
        <strain evidence="1">K31</strain>
    </source>
</reference>
<dbReference type="HOGENOM" id="CLU_1988629_0_0_5"/>
<gene>
    <name evidence="1" type="ordered locus">Caul_2234</name>
</gene>
<dbReference type="EMBL" id="CP000927">
    <property type="protein sequence ID" value="ABZ71361.1"/>
    <property type="molecule type" value="Genomic_DNA"/>
</dbReference>
<dbReference type="KEGG" id="cak:Caul_2234"/>
<sequence>MTMDDNVVIGGVQFMSLYHHDGRFVRGGGLFAFARRDPDGGRTIFCLDLAEDISRQADCGHAAWAHAVSNGMNELLVHRAGSQQVPGEIEPGAAYPPIRYALFQEADETSVELAEPGASAADQAA</sequence>
<organism evidence="1">
    <name type="scientific">Caulobacter sp. (strain K31)</name>
    <dbReference type="NCBI Taxonomy" id="366602"/>
    <lineage>
        <taxon>Bacteria</taxon>
        <taxon>Pseudomonadati</taxon>
        <taxon>Pseudomonadota</taxon>
        <taxon>Alphaproteobacteria</taxon>
        <taxon>Caulobacterales</taxon>
        <taxon>Caulobacteraceae</taxon>
        <taxon>Caulobacter</taxon>
    </lineage>
</organism>